<dbReference type="PROSITE" id="PS50931">
    <property type="entry name" value="HTH_LYSR"/>
    <property type="match status" value="1"/>
</dbReference>
<keyword evidence="7" id="KW-1185">Reference proteome</keyword>
<dbReference type="GO" id="GO:0000976">
    <property type="term" value="F:transcription cis-regulatory region binding"/>
    <property type="evidence" value="ECO:0007669"/>
    <property type="project" value="TreeGrafter"/>
</dbReference>
<protein>
    <submittedName>
        <fullName evidence="6">Hydrogen peroxide-inducible genes activator</fullName>
    </submittedName>
</protein>
<dbReference type="AlphaFoldDB" id="A0A5B8XEZ1"/>
<proteinExistence type="inferred from homology"/>
<evidence type="ECO:0000313" key="7">
    <source>
        <dbReference type="Proteomes" id="UP000321934"/>
    </source>
</evidence>
<dbReference type="GO" id="GO:0003700">
    <property type="term" value="F:DNA-binding transcription factor activity"/>
    <property type="evidence" value="ECO:0007669"/>
    <property type="project" value="InterPro"/>
</dbReference>
<dbReference type="InterPro" id="IPR005119">
    <property type="entry name" value="LysR_subst-bd"/>
</dbReference>
<dbReference type="SUPFAM" id="SSF46785">
    <property type="entry name" value="Winged helix' DNA-binding domain"/>
    <property type="match status" value="1"/>
</dbReference>
<feature type="domain" description="HTH lysR-type" evidence="5">
    <location>
        <begin position="2"/>
        <end position="59"/>
    </location>
</feature>
<evidence type="ECO:0000256" key="2">
    <source>
        <dbReference type="ARBA" id="ARBA00023015"/>
    </source>
</evidence>
<dbReference type="SUPFAM" id="SSF53850">
    <property type="entry name" value="Periplasmic binding protein-like II"/>
    <property type="match status" value="1"/>
</dbReference>
<dbReference type="PANTHER" id="PTHR30126">
    <property type="entry name" value="HTH-TYPE TRANSCRIPTIONAL REGULATOR"/>
    <property type="match status" value="1"/>
</dbReference>
<dbReference type="EMBL" id="CP029077">
    <property type="protein sequence ID" value="QED23843.1"/>
    <property type="molecule type" value="Genomic_DNA"/>
</dbReference>
<dbReference type="PANTHER" id="PTHR30126:SF40">
    <property type="entry name" value="HTH-TYPE TRANSCRIPTIONAL REGULATOR GLTR"/>
    <property type="match status" value="1"/>
</dbReference>
<keyword evidence="2" id="KW-0805">Transcription regulation</keyword>
<sequence>MLNPREMEYIISINKTKSIVKSAMECSVSQPALTMQLAKIENYFGFPIFYRQRSNITPTPLGRKVIAKCEEIMEKMRHLENISNESKEIKVGIIPTVSPYFLPKIAHNLVKNDLKLYFYDLKTNEIIEKLQNGEIDCGIVANYPELISADKFKITSLYRERFLFVSHFDESITPEQAISLQKVILLEDGNCANLSIREICKMQKQKHSFAATSIEVVKAMIANKNGYGILPEFSIFNHELEKYRITKLDQQKTREISLISQKFFDQAKILELFQIKD</sequence>
<dbReference type="InterPro" id="IPR036388">
    <property type="entry name" value="WH-like_DNA-bd_sf"/>
</dbReference>
<reference evidence="6 7" key="1">
    <citation type="journal article" date="2019" name="ISME J.">
        <title>Deianiraea, an extracellular bacterium associated with the ciliate Paramecium, suggests an alternative scenario for the evolution of Rickettsiales.</title>
        <authorList>
            <person name="Castelli M."/>
            <person name="Sabaneyeva E."/>
            <person name="Lanzoni O."/>
            <person name="Lebedeva N."/>
            <person name="Floriano A.M."/>
            <person name="Gaiarsa S."/>
            <person name="Benken K."/>
            <person name="Modeo L."/>
            <person name="Bandi C."/>
            <person name="Potekhin A."/>
            <person name="Sassera D."/>
            <person name="Petroni G."/>
        </authorList>
    </citation>
    <scope>NUCLEOTIDE SEQUENCE [LARGE SCALE GENOMIC DNA]</scope>
    <source>
        <strain evidence="6">CyL4-1</strain>
    </source>
</reference>
<name>A0A5B8XEZ1_9RICK</name>
<accession>A0A5B8XEZ1</accession>
<comment type="similarity">
    <text evidence="1">Belongs to the LysR transcriptional regulatory family.</text>
</comment>
<evidence type="ECO:0000256" key="1">
    <source>
        <dbReference type="ARBA" id="ARBA00009437"/>
    </source>
</evidence>
<dbReference type="Pfam" id="PF00126">
    <property type="entry name" value="HTH_1"/>
    <property type="match status" value="1"/>
</dbReference>
<dbReference type="Proteomes" id="UP000321934">
    <property type="component" value="Chromosome"/>
</dbReference>
<gene>
    <name evidence="6" type="ORF">Deia_01062</name>
</gene>
<dbReference type="Gene3D" id="1.10.10.10">
    <property type="entry name" value="Winged helix-like DNA-binding domain superfamily/Winged helix DNA-binding domain"/>
    <property type="match status" value="1"/>
</dbReference>
<dbReference type="Pfam" id="PF03466">
    <property type="entry name" value="LysR_substrate"/>
    <property type="match status" value="1"/>
</dbReference>
<evidence type="ECO:0000256" key="3">
    <source>
        <dbReference type="ARBA" id="ARBA00023125"/>
    </source>
</evidence>
<evidence type="ECO:0000256" key="4">
    <source>
        <dbReference type="ARBA" id="ARBA00023163"/>
    </source>
</evidence>
<dbReference type="InterPro" id="IPR036390">
    <property type="entry name" value="WH_DNA-bd_sf"/>
</dbReference>
<dbReference type="Gene3D" id="3.40.190.10">
    <property type="entry name" value="Periplasmic binding protein-like II"/>
    <property type="match status" value="2"/>
</dbReference>
<keyword evidence="3" id="KW-0238">DNA-binding</keyword>
<keyword evidence="4" id="KW-0804">Transcription</keyword>
<evidence type="ECO:0000313" key="6">
    <source>
        <dbReference type="EMBL" id="QED23843.1"/>
    </source>
</evidence>
<organism evidence="6 7">
    <name type="scientific">Candidatus Deianiraea vastatrix</name>
    <dbReference type="NCBI Taxonomy" id="2163644"/>
    <lineage>
        <taxon>Bacteria</taxon>
        <taxon>Pseudomonadati</taxon>
        <taxon>Pseudomonadota</taxon>
        <taxon>Alphaproteobacteria</taxon>
        <taxon>Rickettsiales</taxon>
        <taxon>Candidatus Deianiraeaceae</taxon>
        <taxon>Candidatus Deianiraea</taxon>
    </lineage>
</organism>
<evidence type="ECO:0000259" key="5">
    <source>
        <dbReference type="PROSITE" id="PS50931"/>
    </source>
</evidence>
<dbReference type="RefSeq" id="WP_146821266.1">
    <property type="nucleotide sequence ID" value="NZ_CP029077.1"/>
</dbReference>
<dbReference type="OrthoDB" id="9775392at2"/>
<dbReference type="InterPro" id="IPR000847">
    <property type="entry name" value="LysR_HTH_N"/>
</dbReference>